<comment type="function">
    <text evidence="10">Involved in the biosynthesis of isopentenyl diphosphate (IPP) and dimethylallyl diphosphate (DMAPP), two major building blocks of isoprenoid compounds. Catalyzes the conversion of 4-diphosphocytidyl-2-C-methyl-D-erythritol 2-phosphate (CDP-ME2P) to 2-C-methyl-D-erythritol 2,4-cyclodiphosphate (ME-CPP) with a corresponding release of cytidine 5-monophosphate (CMP).</text>
</comment>
<comment type="caution">
    <text evidence="10">Lacks conserved residue(s) required for the propagation of feature annotation.</text>
</comment>
<dbReference type="PANTHER" id="PTHR43181">
    <property type="entry name" value="2-C-METHYL-D-ERYTHRITOL 2,4-CYCLODIPHOSPHATE SYNTHASE, CHLOROPLASTIC"/>
    <property type="match status" value="1"/>
</dbReference>
<evidence type="ECO:0000259" key="12">
    <source>
        <dbReference type="Pfam" id="PF02542"/>
    </source>
</evidence>
<keyword evidence="7 10" id="KW-0414">Isoprene biosynthesis</keyword>
<comment type="cofactor">
    <cofactor evidence="10">
        <name>a divalent metal cation</name>
        <dbReference type="ChEBI" id="CHEBI:60240"/>
    </cofactor>
    <text evidence="10">Binds 1 divalent metal cation per subunit.</text>
</comment>
<evidence type="ECO:0000256" key="9">
    <source>
        <dbReference type="ARBA" id="ARBA00023268"/>
    </source>
</evidence>
<feature type="site" description="Transition state stabilizer" evidence="10">
    <location>
        <position position="249"/>
    </location>
</feature>
<evidence type="ECO:0000256" key="8">
    <source>
        <dbReference type="ARBA" id="ARBA00023239"/>
    </source>
</evidence>
<evidence type="ECO:0000313" key="13">
    <source>
        <dbReference type="EMBL" id="EFB89815.1"/>
    </source>
</evidence>
<keyword evidence="6 10" id="KW-0479">Metal-binding</keyword>
<dbReference type="RefSeq" id="WP_009165820.1">
    <property type="nucleotide sequence ID" value="NZ_ADFP01000121.1"/>
</dbReference>
<dbReference type="NCBIfam" id="TIGR00151">
    <property type="entry name" value="ispF"/>
    <property type="match status" value="1"/>
</dbReference>
<evidence type="ECO:0000256" key="2">
    <source>
        <dbReference type="ARBA" id="ARBA00004709"/>
    </source>
</evidence>
<dbReference type="InterPro" id="IPR020555">
    <property type="entry name" value="MECDP_synthase_CS"/>
</dbReference>
<organism evidence="13 14">
    <name type="scientific">Pyramidobacter piscolens W5455</name>
    <dbReference type="NCBI Taxonomy" id="352165"/>
    <lineage>
        <taxon>Bacteria</taxon>
        <taxon>Thermotogati</taxon>
        <taxon>Synergistota</taxon>
        <taxon>Synergistia</taxon>
        <taxon>Synergistales</taxon>
        <taxon>Dethiosulfovibrionaceae</taxon>
        <taxon>Pyramidobacter</taxon>
    </lineage>
</organism>
<keyword evidence="5" id="KW-0548">Nucleotidyltransferase</keyword>
<sequence length="369" mass="39632">MSRAFVILAAGTGTRLGGEPKQFRLLGGRPVWKWSVETAWTLHREKLIDRIVLVLPPESALTPPAGVISAAGGASRALSALSALRACEDDEVLLHDAARPFASVKLCRRLIAASTGKNAVAPLLPEANALKKIENGRIEPLDRDDVYITQTPQLFPRAALRELLENASCHDFKDEAELWLRRGETLDFVAGESVNFKVTEGGDWEMAQKIAGEGEVRTGLGYDVHPLVPGRKLILGGIAVDSALGLDGHSDADALAHAAADALLSAAGLPDIGALYPACDKKFKNADSMELLRDAFARVRGEGWRLEWLSAVLTAQTPRLAPWKDAIVRSLETVLGDGRLSVTFKSGERVGPAGDAQAVFVWASATLRR</sequence>
<dbReference type="PANTHER" id="PTHR43181:SF1">
    <property type="entry name" value="2-C-METHYL-D-ERYTHRITOL 2,4-CYCLODIPHOSPHATE SYNTHASE, CHLOROPLASTIC"/>
    <property type="match status" value="1"/>
</dbReference>
<keyword evidence="14" id="KW-1185">Reference proteome</keyword>
<feature type="binding site" evidence="10">
    <location>
        <begin position="249"/>
        <end position="250"/>
    </location>
    <ligand>
        <name>4-CDP-2-C-methyl-D-erythritol 2-phosphate</name>
        <dbReference type="ChEBI" id="CHEBI:57919"/>
    </ligand>
</feature>
<evidence type="ECO:0000256" key="10">
    <source>
        <dbReference type="HAMAP-Rule" id="MF_00107"/>
    </source>
</evidence>
<comment type="catalytic activity">
    <reaction evidence="1 10 11">
        <text>4-CDP-2-C-methyl-D-erythritol 2-phosphate = 2-C-methyl-D-erythritol 2,4-cyclic diphosphate + CMP</text>
        <dbReference type="Rhea" id="RHEA:23864"/>
        <dbReference type="ChEBI" id="CHEBI:57919"/>
        <dbReference type="ChEBI" id="CHEBI:58483"/>
        <dbReference type="ChEBI" id="CHEBI:60377"/>
        <dbReference type="EC" id="4.6.1.12"/>
    </reaction>
</comment>
<name>A0ABM9ZS65_9BACT</name>
<feature type="binding site" evidence="10">
    <location>
        <position position="257"/>
    </location>
    <ligand>
        <name>a divalent metal cation</name>
        <dbReference type="ChEBI" id="CHEBI:60240"/>
    </ligand>
</feature>
<dbReference type="GO" id="GO:0008685">
    <property type="term" value="F:2-C-methyl-D-erythritol 2,4-cyclodiphosphate synthase activity"/>
    <property type="evidence" value="ECO:0007669"/>
    <property type="project" value="UniProtKB-EC"/>
</dbReference>
<dbReference type="EC" id="4.6.1.12" evidence="3 10"/>
<dbReference type="HAMAP" id="MF_00107">
    <property type="entry name" value="IspF"/>
    <property type="match status" value="1"/>
</dbReference>
<dbReference type="GeneID" id="90985962"/>
<dbReference type="EMBL" id="ADFP01000121">
    <property type="protein sequence ID" value="EFB89815.1"/>
    <property type="molecule type" value="Genomic_DNA"/>
</dbReference>
<evidence type="ECO:0000256" key="1">
    <source>
        <dbReference type="ARBA" id="ARBA00000200"/>
    </source>
</evidence>
<evidence type="ECO:0000256" key="3">
    <source>
        <dbReference type="ARBA" id="ARBA00012579"/>
    </source>
</evidence>
<keyword evidence="9" id="KW-0511">Multifunctional enzyme</keyword>
<evidence type="ECO:0000256" key="4">
    <source>
        <dbReference type="ARBA" id="ARBA00022679"/>
    </source>
</evidence>
<dbReference type="Proteomes" id="UP000006462">
    <property type="component" value="Unassembled WGS sequence"/>
</dbReference>
<dbReference type="InterPro" id="IPR036571">
    <property type="entry name" value="MECDP_synthase_sf"/>
</dbReference>
<dbReference type="Gene3D" id="3.90.550.10">
    <property type="entry name" value="Spore Coat Polysaccharide Biosynthesis Protein SpsA, Chain A"/>
    <property type="match status" value="1"/>
</dbReference>
<feature type="binding site" evidence="10">
    <location>
        <position position="225"/>
    </location>
    <ligand>
        <name>a divalent metal cation</name>
        <dbReference type="ChEBI" id="CHEBI:60240"/>
    </ligand>
</feature>
<dbReference type="Pfam" id="PF02542">
    <property type="entry name" value="YgbB"/>
    <property type="match status" value="1"/>
</dbReference>
<protein>
    <recommendedName>
        <fullName evidence="3 10">2-C-methyl-D-erythritol 2,4-cyclodiphosphate synthase</fullName>
        <shortName evidence="10">MECDP-synthase</shortName>
        <shortName evidence="10">MECPP-synthase</shortName>
        <shortName evidence="10">MECPS</shortName>
        <ecNumber evidence="3 10">4.6.1.12</ecNumber>
    </recommendedName>
</protein>
<gene>
    <name evidence="10 13" type="primary">ispF</name>
    <name evidence="13" type="ORF">HMPREF7215_2630</name>
</gene>
<comment type="pathway">
    <text evidence="2 10">Isoprenoid biosynthesis; isopentenyl diphosphate biosynthesis via DXP pathway; isopentenyl diphosphate from 1-deoxy-D-xylulose 5-phosphate: step 4/6.</text>
</comment>
<comment type="similarity">
    <text evidence="10 11">Belongs to the IspF family.</text>
</comment>
<dbReference type="SUPFAM" id="SSF53448">
    <property type="entry name" value="Nucleotide-diphospho-sugar transferases"/>
    <property type="match status" value="1"/>
</dbReference>
<feature type="site" description="Transition state stabilizer" evidence="10">
    <location>
        <position position="346"/>
    </location>
</feature>
<dbReference type="Pfam" id="PF01128">
    <property type="entry name" value="IspD"/>
    <property type="match status" value="1"/>
</dbReference>
<dbReference type="InterPro" id="IPR003526">
    <property type="entry name" value="MECDP_synthase"/>
</dbReference>
<comment type="caution">
    <text evidence="13">The sequence shown here is derived from an EMBL/GenBank/DDBJ whole genome shotgun (WGS) entry which is preliminary data.</text>
</comment>
<feature type="binding site" evidence="10">
    <location>
        <begin position="223"/>
        <end position="225"/>
    </location>
    <ligand>
        <name>4-CDP-2-C-methyl-D-erythritol 2-phosphate</name>
        <dbReference type="ChEBI" id="CHEBI:57919"/>
    </ligand>
</feature>
<proteinExistence type="inferred from homology"/>
<dbReference type="InterPro" id="IPR034683">
    <property type="entry name" value="IspD/TarI"/>
</dbReference>
<keyword evidence="8 10" id="KW-0456">Lyase</keyword>
<evidence type="ECO:0000256" key="5">
    <source>
        <dbReference type="ARBA" id="ARBA00022695"/>
    </source>
</evidence>
<evidence type="ECO:0000256" key="7">
    <source>
        <dbReference type="ARBA" id="ARBA00023229"/>
    </source>
</evidence>
<reference evidence="13 14" key="1">
    <citation type="submission" date="2009-12" db="EMBL/GenBank/DDBJ databases">
        <authorList>
            <person name="Shrivastava S."/>
            <person name="Madupu R."/>
            <person name="Durkin A.S."/>
            <person name="Torralba M."/>
            <person name="Methe B."/>
            <person name="Sutton G.G."/>
            <person name="Strausberg R.L."/>
            <person name="Nelson K.E."/>
        </authorList>
    </citation>
    <scope>NUCLEOTIDE SEQUENCE [LARGE SCALE GENOMIC DNA]</scope>
    <source>
        <strain evidence="13 14">W5455</strain>
    </source>
</reference>
<feature type="binding site" evidence="10">
    <location>
        <position position="223"/>
    </location>
    <ligand>
        <name>a divalent metal cation</name>
        <dbReference type="ChEBI" id="CHEBI:60240"/>
    </ligand>
</feature>
<evidence type="ECO:0000313" key="14">
    <source>
        <dbReference type="Proteomes" id="UP000006462"/>
    </source>
</evidence>
<feature type="binding site" evidence="10">
    <location>
        <begin position="271"/>
        <end position="273"/>
    </location>
    <ligand>
        <name>4-CDP-2-C-methyl-D-erythritol 2-phosphate</name>
        <dbReference type="ChEBI" id="CHEBI:57919"/>
    </ligand>
</feature>
<dbReference type="SUPFAM" id="SSF69765">
    <property type="entry name" value="IpsF-like"/>
    <property type="match status" value="1"/>
</dbReference>
<feature type="domain" description="2-C-methyl-D-erythritol 2,4-cyclodiphosphate synthase" evidence="12">
    <location>
        <begin position="217"/>
        <end position="367"/>
    </location>
</feature>
<dbReference type="Gene3D" id="3.30.1330.50">
    <property type="entry name" value="2-C-methyl-D-erythritol 2,4-cyclodiphosphate synthase"/>
    <property type="match status" value="1"/>
</dbReference>
<accession>A0ABM9ZS65</accession>
<dbReference type="PROSITE" id="PS01350">
    <property type="entry name" value="ISPF"/>
    <property type="match status" value="1"/>
</dbReference>
<evidence type="ECO:0000256" key="6">
    <source>
        <dbReference type="ARBA" id="ARBA00022723"/>
    </source>
</evidence>
<keyword evidence="4" id="KW-0808">Transferase</keyword>
<comment type="subunit">
    <text evidence="10">Homotrimer.</text>
</comment>
<evidence type="ECO:0000256" key="11">
    <source>
        <dbReference type="RuleBase" id="RU004395"/>
    </source>
</evidence>
<dbReference type="InterPro" id="IPR029044">
    <property type="entry name" value="Nucleotide-diphossugar_trans"/>
</dbReference>